<evidence type="ECO:0000313" key="16">
    <source>
        <dbReference type="EMBL" id="AAS51433.2"/>
    </source>
</evidence>
<evidence type="ECO:0000256" key="3">
    <source>
        <dbReference type="ARBA" id="ARBA00004991"/>
    </source>
</evidence>
<comment type="pathway">
    <text evidence="3">Sphingolipid metabolism.</text>
</comment>
<reference evidence="17" key="2">
    <citation type="journal article" date="2013" name="G3 (Bethesda)">
        <title>Genomes of Ashbya fungi isolated from insects reveal four mating-type loci, numerous translocations, lack of transposons, and distinct gene duplications.</title>
        <authorList>
            <person name="Dietrich F.S."/>
            <person name="Voegeli S."/>
            <person name="Kuo S."/>
            <person name="Philippsen P."/>
        </authorList>
    </citation>
    <scope>GENOME REANNOTATION</scope>
    <source>
        <strain evidence="17">ATCC 10895 / CBS 109.51 / FGSC 9923 / NRRL Y-1056</strain>
    </source>
</reference>
<evidence type="ECO:0000256" key="11">
    <source>
        <dbReference type="ARBA" id="ARBA00023136"/>
    </source>
</evidence>
<dbReference type="GeneID" id="4619741"/>
<proteinExistence type="inferred from homology"/>
<dbReference type="AlphaFoldDB" id="Q75BR4"/>
<feature type="transmembrane region" description="Helical" evidence="15">
    <location>
        <begin position="442"/>
        <end position="463"/>
    </location>
</feature>
<evidence type="ECO:0000256" key="7">
    <source>
        <dbReference type="ARBA" id="ARBA00022676"/>
    </source>
</evidence>
<evidence type="ECO:0000256" key="2">
    <source>
        <dbReference type="ARBA" id="ARBA00004760"/>
    </source>
</evidence>
<keyword evidence="10 15" id="KW-1133">Transmembrane helix</keyword>
<dbReference type="PANTHER" id="PTHR12726">
    <property type="entry name" value="CERAMIDE GLUCOSYLTRANSFERASE"/>
    <property type="match status" value="1"/>
</dbReference>
<evidence type="ECO:0000256" key="12">
    <source>
        <dbReference type="ARBA" id="ARBA00031017"/>
    </source>
</evidence>
<keyword evidence="9 15" id="KW-0812">Transmembrane</keyword>
<dbReference type="STRING" id="284811.Q75BR4"/>
<dbReference type="SUPFAM" id="SSF53448">
    <property type="entry name" value="Nucleotide-diphospho-sugar transferases"/>
    <property type="match status" value="1"/>
</dbReference>
<evidence type="ECO:0000256" key="4">
    <source>
        <dbReference type="ARBA" id="ARBA00006739"/>
    </source>
</evidence>
<name>Q75BR4_EREGS</name>
<dbReference type="InterPro" id="IPR029044">
    <property type="entry name" value="Nucleotide-diphossugar_trans"/>
</dbReference>
<keyword evidence="11 15" id="KW-0472">Membrane</keyword>
<dbReference type="Gene3D" id="3.90.550.10">
    <property type="entry name" value="Spore Coat Polysaccharide Biosynthesis Protein SpsA, Chain A"/>
    <property type="match status" value="1"/>
</dbReference>
<keyword evidence="7" id="KW-0328">Glycosyltransferase</keyword>
<dbReference type="eggNOG" id="KOG2547">
    <property type="taxonomic scope" value="Eukaryota"/>
</dbReference>
<dbReference type="PANTHER" id="PTHR12726:SF0">
    <property type="entry name" value="CERAMIDE GLUCOSYLTRANSFERASE"/>
    <property type="match status" value="1"/>
</dbReference>
<dbReference type="OrthoDB" id="1483400at2759"/>
<comment type="similarity">
    <text evidence="4">Belongs to the glycosyltransferase 2 family.</text>
</comment>
<evidence type="ECO:0000256" key="9">
    <source>
        <dbReference type="ARBA" id="ARBA00022692"/>
    </source>
</evidence>
<dbReference type="GO" id="GO:0008120">
    <property type="term" value="F:ceramide glucosyltransferase activity"/>
    <property type="evidence" value="ECO:0000318"/>
    <property type="project" value="GO_Central"/>
</dbReference>
<reference evidence="16 17" key="1">
    <citation type="journal article" date="2004" name="Science">
        <title>The Ashbya gossypii genome as a tool for mapping the ancient Saccharomyces cerevisiae genome.</title>
        <authorList>
            <person name="Dietrich F.S."/>
            <person name="Voegeli S."/>
            <person name="Brachat S."/>
            <person name="Lerch A."/>
            <person name="Gates K."/>
            <person name="Steiner S."/>
            <person name="Mohr C."/>
            <person name="Pohlmann R."/>
            <person name="Luedi P."/>
            <person name="Choi S."/>
            <person name="Wing R.A."/>
            <person name="Flavier A."/>
            <person name="Gaffney T.D."/>
            <person name="Philippsen P."/>
        </authorList>
    </citation>
    <scope>NUCLEOTIDE SEQUENCE [LARGE SCALE GENOMIC DNA]</scope>
    <source>
        <strain evidence="17">ATCC 10895 / CBS 109.51 / FGSC 9923 / NRRL Y-1056</strain>
    </source>
</reference>
<evidence type="ECO:0000256" key="15">
    <source>
        <dbReference type="SAM" id="Phobius"/>
    </source>
</evidence>
<feature type="transmembrane region" description="Helical" evidence="15">
    <location>
        <begin position="45"/>
        <end position="69"/>
    </location>
</feature>
<dbReference type="KEGG" id="ago:AGOS_ACR207W"/>
<keyword evidence="17" id="KW-1185">Reference proteome</keyword>
<evidence type="ECO:0000256" key="14">
    <source>
        <dbReference type="ARBA" id="ARBA00032575"/>
    </source>
</evidence>
<protein>
    <recommendedName>
        <fullName evidence="6">Ceramide glucosyltransferase</fullName>
        <ecNumber evidence="5">2.4.1.80</ecNumber>
    </recommendedName>
    <alternativeName>
        <fullName evidence="13">Glucosylceramide synthase</fullName>
    </alternativeName>
    <alternativeName>
        <fullName evidence="14">UDP-glucose ceramide glucosyltransferase</fullName>
    </alternativeName>
    <alternativeName>
        <fullName evidence="12">UDP-glucose:N-acylsphingosine D-glucosyltransferase</fullName>
    </alternativeName>
</protein>
<organism evidence="16 17">
    <name type="scientific">Eremothecium gossypii (strain ATCC 10895 / CBS 109.51 / FGSC 9923 / NRRL Y-1056)</name>
    <name type="common">Yeast</name>
    <name type="synonym">Ashbya gossypii</name>
    <dbReference type="NCBI Taxonomy" id="284811"/>
    <lineage>
        <taxon>Eukaryota</taxon>
        <taxon>Fungi</taxon>
        <taxon>Dikarya</taxon>
        <taxon>Ascomycota</taxon>
        <taxon>Saccharomycotina</taxon>
        <taxon>Saccharomycetes</taxon>
        <taxon>Saccharomycetales</taxon>
        <taxon>Saccharomycetaceae</taxon>
        <taxon>Eremothecium</taxon>
    </lineage>
</organism>
<dbReference type="OMA" id="IVWIIDC"/>
<evidence type="ECO:0000256" key="8">
    <source>
        <dbReference type="ARBA" id="ARBA00022679"/>
    </source>
</evidence>
<dbReference type="UniPathway" id="UPA00222"/>
<evidence type="ECO:0000256" key="13">
    <source>
        <dbReference type="ARBA" id="ARBA00031543"/>
    </source>
</evidence>
<dbReference type="GO" id="GO:0016020">
    <property type="term" value="C:membrane"/>
    <property type="evidence" value="ECO:0000318"/>
    <property type="project" value="GO_Central"/>
</dbReference>
<dbReference type="HOGENOM" id="CLU_030898_1_0_1"/>
<evidence type="ECO:0000256" key="1">
    <source>
        <dbReference type="ARBA" id="ARBA00004141"/>
    </source>
</evidence>
<comment type="pathway">
    <text evidence="2">Lipid metabolism; sphingolipid metabolism.</text>
</comment>
<dbReference type="EC" id="2.4.1.80" evidence="5"/>
<evidence type="ECO:0000256" key="10">
    <source>
        <dbReference type="ARBA" id="ARBA00022989"/>
    </source>
</evidence>
<keyword evidence="8" id="KW-0808">Transferase</keyword>
<gene>
    <name evidence="16" type="ORF">AGOS_ACR207W</name>
</gene>
<accession>Q75BR4</accession>
<dbReference type="Proteomes" id="UP000000591">
    <property type="component" value="Chromosome III"/>
</dbReference>
<sequence length="539" mass="61098">MLWIVRFSQCRLFSLPFVAAGLAPQLGEMMPLDPELAESHRIGYVQWALCVVFFVWYLIVVAFATSGWYEIMTKFTSQMASQRLWDGAGTEEESEAAVSIIRPCRGIEPEMAMCLESCIKQEYPPEKLEVLFCVESEDDECLPILTALLAQYPTRNLKVLVGREAFGPNPKVNNLAKAYRSAQHDIVWILDSNVWAPPGMLRRSVASLAGSLDNGRKTRRPVVLTHHIPLGIGLNAQSRSARLEEMFLFSSHAKFYVAFNKVGVAPCVNGKSNLYRRSALNRAVQVLGDGAVTSALFRDDAIKRCARLNALKTANSVAHTHLPFTRITWAQNELRRTVVGPEQQQHSHGIEFFSTYIGEDNMIGTALWDMLGGRTGMTGQCVYQPLHYSVNHDGLQNYFDRRVRWQRVRKYMVLAATLLEPTTESILIGLMGSYALPRLLAAAHPTTAAFAYFVLHMAAWCYMDRIQYNTLVRTLDPTIAFGHRYPAASYERPFYNWLQYWLLREVLAFPIWIKAMSGSVINWRDRPFRIKPDLTAESL</sequence>
<dbReference type="Pfam" id="PF13506">
    <property type="entry name" value="Glyco_transf_21"/>
    <property type="match status" value="1"/>
</dbReference>
<dbReference type="InterPro" id="IPR025993">
    <property type="entry name" value="Ceramide_glucosylTrfase"/>
</dbReference>
<evidence type="ECO:0000313" key="17">
    <source>
        <dbReference type="Proteomes" id="UP000000591"/>
    </source>
</evidence>
<dbReference type="RefSeq" id="NP_983609.2">
    <property type="nucleotide sequence ID" value="NM_208962.2"/>
</dbReference>
<comment type="subcellular location">
    <subcellularLocation>
        <location evidence="1">Membrane</location>
        <topology evidence="1">Multi-pass membrane protein</topology>
    </subcellularLocation>
</comment>
<dbReference type="InParanoid" id="Q75BR4"/>
<dbReference type="GO" id="GO:0006679">
    <property type="term" value="P:glucosylceramide biosynthetic process"/>
    <property type="evidence" value="ECO:0000318"/>
    <property type="project" value="GO_Central"/>
</dbReference>
<evidence type="ECO:0000256" key="6">
    <source>
        <dbReference type="ARBA" id="ARBA00019988"/>
    </source>
</evidence>
<dbReference type="EMBL" id="AE016816">
    <property type="protein sequence ID" value="AAS51433.2"/>
    <property type="molecule type" value="Genomic_DNA"/>
</dbReference>
<evidence type="ECO:0000256" key="5">
    <source>
        <dbReference type="ARBA" id="ARBA00012699"/>
    </source>
</evidence>